<proteinExistence type="predicted"/>
<evidence type="ECO:0000313" key="4">
    <source>
        <dbReference type="Proteomes" id="UP000653797"/>
    </source>
</evidence>
<dbReference type="PANTHER" id="PTHR43489:SF7">
    <property type="entry name" value="3-DEHYDRO-D-GULOSIDE 4-EPIMERASE-RELATED"/>
    <property type="match status" value="1"/>
</dbReference>
<dbReference type="GO" id="GO:0016853">
    <property type="term" value="F:isomerase activity"/>
    <property type="evidence" value="ECO:0007669"/>
    <property type="project" value="UniProtKB-KW"/>
</dbReference>
<dbReference type="EMBL" id="JACXAA010000007">
    <property type="protein sequence ID" value="MBD2755140.1"/>
    <property type="molecule type" value="Genomic_DNA"/>
</dbReference>
<reference evidence="3" key="1">
    <citation type="submission" date="2020-09" db="EMBL/GenBank/DDBJ databases">
        <authorList>
            <person name="Kim M.K."/>
        </authorList>
    </citation>
    <scope>NUCLEOTIDE SEQUENCE</scope>
    <source>
        <strain evidence="3">BT704</strain>
    </source>
</reference>
<keyword evidence="4" id="KW-1185">Reference proteome</keyword>
<dbReference type="Proteomes" id="UP000653797">
    <property type="component" value="Unassembled WGS sequence"/>
</dbReference>
<comment type="caution">
    <text evidence="3">The sequence shown here is derived from an EMBL/GenBank/DDBJ whole genome shotgun (WGS) entry which is preliminary data.</text>
</comment>
<protein>
    <submittedName>
        <fullName evidence="3">Sugar phosphate isomerase/epimerase</fullName>
    </submittedName>
</protein>
<dbReference type="AlphaFoldDB" id="A0A927GEZ7"/>
<dbReference type="Gene3D" id="3.20.20.150">
    <property type="entry name" value="Divalent-metal-dependent TIM barrel enzymes"/>
    <property type="match status" value="1"/>
</dbReference>
<name>A0A927GEZ7_9BACT</name>
<keyword evidence="1 3" id="KW-0413">Isomerase</keyword>
<organism evidence="3 4">
    <name type="scientific">Spirosoma validum</name>
    <dbReference type="NCBI Taxonomy" id="2771355"/>
    <lineage>
        <taxon>Bacteria</taxon>
        <taxon>Pseudomonadati</taxon>
        <taxon>Bacteroidota</taxon>
        <taxon>Cytophagia</taxon>
        <taxon>Cytophagales</taxon>
        <taxon>Cytophagaceae</taxon>
        <taxon>Spirosoma</taxon>
    </lineage>
</organism>
<dbReference type="InterPro" id="IPR036237">
    <property type="entry name" value="Xyl_isomerase-like_sf"/>
</dbReference>
<dbReference type="SUPFAM" id="SSF51658">
    <property type="entry name" value="Xylose isomerase-like"/>
    <property type="match status" value="1"/>
</dbReference>
<feature type="domain" description="Xylose isomerase-like TIM barrel" evidence="2">
    <location>
        <begin position="23"/>
        <end position="256"/>
    </location>
</feature>
<evidence type="ECO:0000313" key="3">
    <source>
        <dbReference type="EMBL" id="MBD2755140.1"/>
    </source>
</evidence>
<evidence type="ECO:0000259" key="2">
    <source>
        <dbReference type="Pfam" id="PF01261"/>
    </source>
</evidence>
<dbReference type="InterPro" id="IPR013022">
    <property type="entry name" value="Xyl_isomerase-like_TIM-brl"/>
</dbReference>
<dbReference type="InterPro" id="IPR050417">
    <property type="entry name" value="Sugar_Epim/Isomerase"/>
</dbReference>
<dbReference type="PANTHER" id="PTHR43489">
    <property type="entry name" value="ISOMERASE"/>
    <property type="match status" value="1"/>
</dbReference>
<sequence>MQFGASTFIWVSPFSTDSFDLLYKVADMGYDLIEVAVEDKELIDWTRLKKIARETGLDVTISGAFGANRDISSDDAAVRKNGFTYIVDCIRIAENLNSPIFTGPVYSAVGKTRYVSAERKQQERNWCLEKLTEVGKIARECGVVVGVEPLNRFETDMVNTAEQALSLVNELADSSIKISLDTFHNNIEEKSIPATIRAVGRELLCHVQGNESDRGTPGTGNVDWPGIKEALTDIGYDGAVVIETFGAPSEELAKAASIWRPLANSPDELASEGLAFYKTLFRE</sequence>
<accession>A0A927GEZ7</accession>
<gene>
    <name evidence="3" type="ORF">IC230_19725</name>
</gene>
<dbReference type="Pfam" id="PF01261">
    <property type="entry name" value="AP_endonuc_2"/>
    <property type="match status" value="1"/>
</dbReference>
<evidence type="ECO:0000256" key="1">
    <source>
        <dbReference type="ARBA" id="ARBA00023235"/>
    </source>
</evidence>